<accession>A0A285F1X0</accession>
<evidence type="ECO:0000313" key="2">
    <source>
        <dbReference type="Proteomes" id="UP000219573"/>
    </source>
</evidence>
<dbReference type="EMBL" id="OBDZ01000001">
    <property type="protein sequence ID" value="SNY05300.1"/>
    <property type="molecule type" value="Genomic_DNA"/>
</dbReference>
<name>A0A285F1X0_9FIRM</name>
<dbReference type="Gene3D" id="3.30.450.20">
    <property type="entry name" value="PAS domain"/>
    <property type="match status" value="1"/>
</dbReference>
<dbReference type="Proteomes" id="UP000219573">
    <property type="component" value="Unassembled WGS sequence"/>
</dbReference>
<sequence length="89" mass="10305">MKLFKDMKSIKLKLLISILLIVLLSIIGISLSSYSFMKEKLYEEKRSKLKELVESNLGILEYYHKLEKQGSLSQKEAQAKSKELIKSKL</sequence>
<dbReference type="AlphaFoldDB" id="A0A285F1X0"/>
<keyword evidence="2" id="KW-1185">Reference proteome</keyword>
<gene>
    <name evidence="1" type="ORF">SAMN06265827_10128</name>
</gene>
<protein>
    <recommendedName>
        <fullName evidence="3">Four helix bundle sensory module for signal transduction</fullName>
    </recommendedName>
</protein>
<evidence type="ECO:0000313" key="1">
    <source>
        <dbReference type="EMBL" id="SNY05300.1"/>
    </source>
</evidence>
<dbReference type="RefSeq" id="WP_097016081.1">
    <property type="nucleotide sequence ID" value="NZ_OBDZ01000001.1"/>
</dbReference>
<reference evidence="2" key="1">
    <citation type="submission" date="2017-09" db="EMBL/GenBank/DDBJ databases">
        <authorList>
            <person name="Varghese N."/>
            <person name="Submissions S."/>
        </authorList>
    </citation>
    <scope>NUCLEOTIDE SEQUENCE [LARGE SCALE GENOMIC DNA]</scope>
    <source>
        <strain evidence="2">MSL47</strain>
    </source>
</reference>
<proteinExistence type="predicted"/>
<organism evidence="1 2">
    <name type="scientific">Orenia metallireducens</name>
    <dbReference type="NCBI Taxonomy" id="1413210"/>
    <lineage>
        <taxon>Bacteria</taxon>
        <taxon>Bacillati</taxon>
        <taxon>Bacillota</taxon>
        <taxon>Clostridia</taxon>
        <taxon>Halanaerobiales</taxon>
        <taxon>Halobacteroidaceae</taxon>
        <taxon>Orenia</taxon>
    </lineage>
</organism>
<evidence type="ECO:0008006" key="3">
    <source>
        <dbReference type="Google" id="ProtNLM"/>
    </source>
</evidence>